<feature type="transmembrane region" description="Helical" evidence="12">
    <location>
        <begin position="38"/>
        <end position="59"/>
    </location>
</feature>
<comment type="caution">
    <text evidence="14">The sequence shown here is derived from an EMBL/GenBank/DDBJ whole genome shotgun (WGS) entry which is preliminary data.</text>
</comment>
<keyword evidence="7" id="KW-0418">Kinase</keyword>
<dbReference type="SMART" id="SM00387">
    <property type="entry name" value="HATPase_c"/>
    <property type="match status" value="1"/>
</dbReference>
<dbReference type="PRINTS" id="PR00344">
    <property type="entry name" value="BCTRLSENSOR"/>
</dbReference>
<comment type="subcellular location">
    <subcellularLocation>
        <location evidence="2">Cell membrane</location>
        <topology evidence="2">Multi-pass membrane protein</topology>
    </subcellularLocation>
</comment>
<feature type="domain" description="Histidine kinase" evidence="13">
    <location>
        <begin position="152"/>
        <end position="363"/>
    </location>
</feature>
<evidence type="ECO:0000256" key="12">
    <source>
        <dbReference type="SAM" id="Phobius"/>
    </source>
</evidence>
<keyword evidence="4" id="KW-1003">Cell membrane</keyword>
<feature type="compositionally biased region" description="Basic and acidic residues" evidence="11">
    <location>
        <begin position="86"/>
        <end position="105"/>
    </location>
</feature>
<keyword evidence="9" id="KW-0902">Two-component regulatory system</keyword>
<sequence>MISLFFSYCKERTPFRFPMILLLLVTVIWWLQDLPWQSMTYILLLSSACVLTCTILDFLTDLRTCRRIRELTLQAENGLFLPPLPAKDEDGRNEEKKNEGDKNKGGLEQTGVPAGGKDEQWIHLVRLWQQRCKEEKERSREEKQKNSRYYTLWSHQIKTPVSAMNLLLQEDQVDRQAMEQELLKAEQYVDMALQYQRLDQAGRDLVLKEYSLDSLVKKAVRQCAPIFIYNKTAVHLEPLKGAVLTDEKWFLFVLEQILCNAIKYTRQGDIRIYVTGSEHMAASGDWAGSELVIEDNGIGIRREDIPRVFEWGYTGYNGRQEKRSTGIGLFLCRQAMEMLGQTIRIDSREGEGTRVYLGLSGSLSKM</sequence>
<dbReference type="PANTHER" id="PTHR45453">
    <property type="entry name" value="PHOSPHATE REGULON SENSOR PROTEIN PHOR"/>
    <property type="match status" value="1"/>
</dbReference>
<dbReference type="GO" id="GO:0005886">
    <property type="term" value="C:plasma membrane"/>
    <property type="evidence" value="ECO:0007669"/>
    <property type="project" value="UniProtKB-SubCell"/>
</dbReference>
<evidence type="ECO:0000256" key="1">
    <source>
        <dbReference type="ARBA" id="ARBA00000085"/>
    </source>
</evidence>
<evidence type="ECO:0000256" key="11">
    <source>
        <dbReference type="SAM" id="MobiDB-lite"/>
    </source>
</evidence>
<dbReference type="InterPro" id="IPR036890">
    <property type="entry name" value="HATPase_C_sf"/>
</dbReference>
<dbReference type="PROSITE" id="PS50109">
    <property type="entry name" value="HIS_KIN"/>
    <property type="match status" value="1"/>
</dbReference>
<reference evidence="14 15" key="1">
    <citation type="submission" date="2011-04" db="EMBL/GenBank/DDBJ databases">
        <title>The Genome Sequence of Clostridium citroniae WAL-19142.</title>
        <authorList>
            <consortium name="The Broad Institute Genome Sequencing Platform"/>
            <person name="Earl A."/>
            <person name="Ward D."/>
            <person name="Feldgarden M."/>
            <person name="Gevers D."/>
            <person name="Warren Y.A."/>
            <person name="Tyrrell K.L."/>
            <person name="Citron D.M."/>
            <person name="Goldstein E.J."/>
            <person name="Daigneault M."/>
            <person name="Allen-Vercoe E."/>
            <person name="Young S.K."/>
            <person name="Zeng Q."/>
            <person name="Gargeya S."/>
            <person name="Fitzgerald M."/>
            <person name="Haas B."/>
            <person name="Abouelleil A."/>
            <person name="Alvarado L."/>
            <person name="Arachchi H.M."/>
            <person name="Berlin A."/>
            <person name="Brown A."/>
            <person name="Chapman S.B."/>
            <person name="Chen Z."/>
            <person name="Dunbar C."/>
            <person name="Freedman E."/>
            <person name="Gearin G."/>
            <person name="Gellesch M."/>
            <person name="Goldberg J."/>
            <person name="Griggs A."/>
            <person name="Gujja S."/>
            <person name="Heilman E.R."/>
            <person name="Heiman D."/>
            <person name="Howarth C."/>
            <person name="Larson L."/>
            <person name="Lui A."/>
            <person name="MacDonald P.J."/>
            <person name="Mehta T."/>
            <person name="Montmayeur A."/>
            <person name="Murphy C."/>
            <person name="Neiman D."/>
            <person name="Pearson M."/>
            <person name="Priest M."/>
            <person name="Roberts A."/>
            <person name="Saif S."/>
            <person name="Shea T."/>
            <person name="Shenoy N."/>
            <person name="Sisk P."/>
            <person name="Stolte C."/>
            <person name="Sykes S."/>
            <person name="White J."/>
            <person name="Yandava C."/>
            <person name="Wortman J."/>
            <person name="Nusbaum C."/>
            <person name="Birren B."/>
        </authorList>
    </citation>
    <scope>NUCLEOTIDE SEQUENCE [LARGE SCALE GENOMIC DNA]</scope>
    <source>
        <strain evidence="14 15">WAL-19142</strain>
    </source>
</reference>
<evidence type="ECO:0000256" key="10">
    <source>
        <dbReference type="ARBA" id="ARBA00023136"/>
    </source>
</evidence>
<proteinExistence type="predicted"/>
<evidence type="ECO:0000256" key="3">
    <source>
        <dbReference type="ARBA" id="ARBA00012438"/>
    </source>
</evidence>
<evidence type="ECO:0000256" key="8">
    <source>
        <dbReference type="ARBA" id="ARBA00022989"/>
    </source>
</evidence>
<dbReference type="EMBL" id="ADLK01000028">
    <property type="protein sequence ID" value="KMW17108.1"/>
    <property type="molecule type" value="Genomic_DNA"/>
</dbReference>
<dbReference type="InterPro" id="IPR005467">
    <property type="entry name" value="His_kinase_dom"/>
</dbReference>
<dbReference type="InterPro" id="IPR050351">
    <property type="entry name" value="BphY/WalK/GraS-like"/>
</dbReference>
<dbReference type="Gene3D" id="3.30.565.10">
    <property type="entry name" value="Histidine kinase-like ATPase, C-terminal domain"/>
    <property type="match status" value="1"/>
</dbReference>
<name>A0A0J9BWC0_9FIRM</name>
<evidence type="ECO:0000256" key="6">
    <source>
        <dbReference type="ARBA" id="ARBA00022692"/>
    </source>
</evidence>
<dbReference type="InterPro" id="IPR004358">
    <property type="entry name" value="Sig_transdc_His_kin-like_C"/>
</dbReference>
<evidence type="ECO:0000256" key="2">
    <source>
        <dbReference type="ARBA" id="ARBA00004651"/>
    </source>
</evidence>
<dbReference type="GO" id="GO:0004721">
    <property type="term" value="F:phosphoprotein phosphatase activity"/>
    <property type="evidence" value="ECO:0007669"/>
    <property type="project" value="TreeGrafter"/>
</dbReference>
<dbReference type="SUPFAM" id="SSF55874">
    <property type="entry name" value="ATPase domain of HSP90 chaperone/DNA topoisomerase II/histidine kinase"/>
    <property type="match status" value="1"/>
</dbReference>
<dbReference type="Pfam" id="PF02518">
    <property type="entry name" value="HATPase_c"/>
    <property type="match status" value="1"/>
</dbReference>
<dbReference type="GO" id="GO:0016036">
    <property type="term" value="P:cellular response to phosphate starvation"/>
    <property type="evidence" value="ECO:0007669"/>
    <property type="project" value="TreeGrafter"/>
</dbReference>
<dbReference type="EC" id="2.7.13.3" evidence="3"/>
<evidence type="ECO:0000313" key="14">
    <source>
        <dbReference type="EMBL" id="KMW17108.1"/>
    </source>
</evidence>
<dbReference type="OrthoDB" id="9780487at2"/>
<keyword evidence="5" id="KW-0808">Transferase</keyword>
<keyword evidence="8 12" id="KW-1133">Transmembrane helix</keyword>
<protein>
    <recommendedName>
        <fullName evidence="3">histidine kinase</fullName>
        <ecNumber evidence="3">2.7.13.3</ecNumber>
    </recommendedName>
</protein>
<accession>A0A0J9BWC0</accession>
<comment type="catalytic activity">
    <reaction evidence="1">
        <text>ATP + protein L-histidine = ADP + protein N-phospho-L-histidine.</text>
        <dbReference type="EC" id="2.7.13.3"/>
    </reaction>
</comment>
<evidence type="ECO:0000256" key="7">
    <source>
        <dbReference type="ARBA" id="ARBA00022777"/>
    </source>
</evidence>
<keyword evidence="10 12" id="KW-0472">Membrane</keyword>
<dbReference type="InterPro" id="IPR003594">
    <property type="entry name" value="HATPase_dom"/>
</dbReference>
<evidence type="ECO:0000256" key="5">
    <source>
        <dbReference type="ARBA" id="ARBA00022679"/>
    </source>
</evidence>
<evidence type="ECO:0000259" key="13">
    <source>
        <dbReference type="PROSITE" id="PS50109"/>
    </source>
</evidence>
<evidence type="ECO:0000256" key="9">
    <source>
        <dbReference type="ARBA" id="ARBA00023012"/>
    </source>
</evidence>
<gene>
    <name evidence="14" type="ORF">HMPREF9470_03761</name>
</gene>
<organism evidence="14 15">
    <name type="scientific">[Clostridium] citroniae WAL-19142</name>
    <dbReference type="NCBI Taxonomy" id="742734"/>
    <lineage>
        <taxon>Bacteria</taxon>
        <taxon>Bacillati</taxon>
        <taxon>Bacillota</taxon>
        <taxon>Clostridia</taxon>
        <taxon>Lachnospirales</taxon>
        <taxon>Lachnospiraceae</taxon>
        <taxon>Enterocloster</taxon>
    </lineage>
</organism>
<dbReference type="Proteomes" id="UP000037392">
    <property type="component" value="Unassembled WGS sequence"/>
</dbReference>
<evidence type="ECO:0000313" key="15">
    <source>
        <dbReference type="Proteomes" id="UP000037392"/>
    </source>
</evidence>
<keyword evidence="6 12" id="KW-0812">Transmembrane</keyword>
<feature type="transmembrane region" description="Helical" evidence="12">
    <location>
        <begin position="15"/>
        <end position="32"/>
    </location>
</feature>
<dbReference type="PATRIC" id="fig|742734.4.peg.4031"/>
<evidence type="ECO:0000256" key="4">
    <source>
        <dbReference type="ARBA" id="ARBA00022475"/>
    </source>
</evidence>
<feature type="region of interest" description="Disordered" evidence="11">
    <location>
        <begin position="82"/>
        <end position="115"/>
    </location>
</feature>
<dbReference type="GO" id="GO:0000155">
    <property type="term" value="F:phosphorelay sensor kinase activity"/>
    <property type="evidence" value="ECO:0007669"/>
    <property type="project" value="TreeGrafter"/>
</dbReference>
<dbReference type="AlphaFoldDB" id="A0A0J9BWC0"/>
<dbReference type="PANTHER" id="PTHR45453:SF2">
    <property type="entry name" value="HISTIDINE KINASE"/>
    <property type="match status" value="1"/>
</dbReference>